<keyword evidence="7 9" id="KW-0472">Membrane</keyword>
<evidence type="ECO:0000256" key="4">
    <source>
        <dbReference type="ARBA" id="ARBA00022725"/>
    </source>
</evidence>
<feature type="transmembrane region" description="Helical" evidence="9">
    <location>
        <begin position="166"/>
        <end position="186"/>
    </location>
</feature>
<dbReference type="GO" id="GO:0004930">
    <property type="term" value="F:G protein-coupled receptor activity"/>
    <property type="evidence" value="ECO:0007669"/>
    <property type="project" value="UniProtKB-KW"/>
</dbReference>
<evidence type="ECO:0000256" key="5">
    <source>
        <dbReference type="ARBA" id="ARBA00022989"/>
    </source>
</evidence>
<dbReference type="GO" id="GO:0007608">
    <property type="term" value="P:sensory perception of smell"/>
    <property type="evidence" value="ECO:0007669"/>
    <property type="project" value="UniProtKB-KW"/>
</dbReference>
<gene>
    <name evidence="11" type="ORF">GDO54_016682</name>
</gene>
<feature type="transmembrane region" description="Helical" evidence="9">
    <location>
        <begin position="136"/>
        <end position="154"/>
    </location>
</feature>
<keyword evidence="6" id="KW-0297">G-protein coupled receptor</keyword>
<organism evidence="11 12">
    <name type="scientific">Pyxicephalus adspersus</name>
    <name type="common">African bullfrog</name>
    <dbReference type="NCBI Taxonomy" id="30357"/>
    <lineage>
        <taxon>Eukaryota</taxon>
        <taxon>Metazoa</taxon>
        <taxon>Chordata</taxon>
        <taxon>Craniata</taxon>
        <taxon>Vertebrata</taxon>
        <taxon>Euteleostomi</taxon>
        <taxon>Amphibia</taxon>
        <taxon>Batrachia</taxon>
        <taxon>Anura</taxon>
        <taxon>Neobatrachia</taxon>
        <taxon>Ranoidea</taxon>
        <taxon>Pyxicephalidae</taxon>
        <taxon>Pyxicephalinae</taxon>
        <taxon>Pyxicephalus</taxon>
    </lineage>
</organism>
<keyword evidence="2" id="KW-1003">Cell membrane</keyword>
<evidence type="ECO:0000313" key="12">
    <source>
        <dbReference type="Proteomes" id="UP001181693"/>
    </source>
</evidence>
<evidence type="ECO:0000256" key="8">
    <source>
        <dbReference type="ARBA" id="ARBA00023170"/>
    </source>
</evidence>
<name>A0AAV2ZUY0_PYXAD</name>
<keyword evidence="5 9" id="KW-1133">Transmembrane helix</keyword>
<evidence type="ECO:0000256" key="9">
    <source>
        <dbReference type="SAM" id="Phobius"/>
    </source>
</evidence>
<dbReference type="PANTHER" id="PTHR26452">
    <property type="entry name" value="OLFACTORY RECEPTOR"/>
    <property type="match status" value="1"/>
</dbReference>
<proteinExistence type="predicted"/>
<evidence type="ECO:0000256" key="6">
    <source>
        <dbReference type="ARBA" id="ARBA00023040"/>
    </source>
</evidence>
<comment type="subcellular location">
    <subcellularLocation>
        <location evidence="1">Cell membrane</location>
        <topology evidence="1">Multi-pass membrane protein</topology>
    </subcellularLocation>
</comment>
<protein>
    <recommendedName>
        <fullName evidence="10">G-protein coupled receptors family 1 profile domain-containing protein</fullName>
    </recommendedName>
</protein>
<dbReference type="Proteomes" id="UP001181693">
    <property type="component" value="Unassembled WGS sequence"/>
</dbReference>
<dbReference type="Pfam" id="PF00001">
    <property type="entry name" value="7tm_1"/>
    <property type="match status" value="1"/>
</dbReference>
<dbReference type="Gene3D" id="1.20.1070.10">
    <property type="entry name" value="Rhodopsin 7-helix transmembrane proteins"/>
    <property type="match status" value="1"/>
</dbReference>
<keyword evidence="8" id="KW-0675">Receptor</keyword>
<dbReference type="GO" id="GO:0005886">
    <property type="term" value="C:plasma membrane"/>
    <property type="evidence" value="ECO:0007669"/>
    <property type="project" value="UniProtKB-SubCell"/>
</dbReference>
<dbReference type="AlphaFoldDB" id="A0AAV2ZUY0"/>
<keyword evidence="3 9" id="KW-0812">Transmembrane</keyword>
<sequence>MEDILKLINYSEHKWNVCGDLKVKVYFLPLHIKFGLIKNFVVAMDRDVLPSTQPNIFFFRNLAFLDMSYSSMTAPRMLFDLVTKSLSITFPACTTQMFFFFFSAASELYLLSAMSYDHYVAICHPLHYQPIMSWKVCPHLAFVIWVFGLFYSLTYSSYSCSGCPSVVVLLWFQFFFPYVCIFCTILRIPSNCGKLKAFSFCTSHLTVVFIFYIIFIIWFPPLAICLV</sequence>
<evidence type="ECO:0000259" key="10">
    <source>
        <dbReference type="PROSITE" id="PS50262"/>
    </source>
</evidence>
<dbReference type="EMBL" id="DYDO01000009">
    <property type="protein sequence ID" value="DBA18439.1"/>
    <property type="molecule type" value="Genomic_DNA"/>
</dbReference>
<evidence type="ECO:0000313" key="11">
    <source>
        <dbReference type="EMBL" id="DBA18439.1"/>
    </source>
</evidence>
<dbReference type="PROSITE" id="PS50262">
    <property type="entry name" value="G_PROTEIN_RECEP_F1_2"/>
    <property type="match status" value="1"/>
</dbReference>
<evidence type="ECO:0000256" key="2">
    <source>
        <dbReference type="ARBA" id="ARBA00022475"/>
    </source>
</evidence>
<comment type="caution">
    <text evidence="11">The sequence shown here is derived from an EMBL/GenBank/DDBJ whole genome shotgun (WGS) entry which is preliminary data.</text>
</comment>
<keyword evidence="4" id="KW-0716">Sensory transduction</keyword>
<reference evidence="11" key="1">
    <citation type="thesis" date="2020" institute="ProQuest LLC" country="789 East Eisenhower Parkway, Ann Arbor, MI, USA">
        <title>Comparative Genomics and Chromosome Evolution.</title>
        <authorList>
            <person name="Mudd A.B."/>
        </authorList>
    </citation>
    <scope>NUCLEOTIDE SEQUENCE</scope>
    <source>
        <strain evidence="11">1538</strain>
        <tissue evidence="11">Blood</tissue>
    </source>
</reference>
<feature type="transmembrane region" description="Helical" evidence="9">
    <location>
        <begin position="97"/>
        <end position="116"/>
    </location>
</feature>
<dbReference type="SUPFAM" id="SSF81321">
    <property type="entry name" value="Family A G protein-coupled receptor-like"/>
    <property type="match status" value="1"/>
</dbReference>
<feature type="domain" description="G-protein coupled receptors family 1 profile" evidence="10">
    <location>
        <begin position="34"/>
        <end position="227"/>
    </location>
</feature>
<accession>A0AAV2ZUY0</accession>
<feature type="transmembrane region" description="Helical" evidence="9">
    <location>
        <begin position="198"/>
        <end position="219"/>
    </location>
</feature>
<evidence type="ECO:0000256" key="1">
    <source>
        <dbReference type="ARBA" id="ARBA00004651"/>
    </source>
</evidence>
<dbReference type="InterPro" id="IPR017452">
    <property type="entry name" value="GPCR_Rhodpsn_7TM"/>
</dbReference>
<evidence type="ECO:0000256" key="7">
    <source>
        <dbReference type="ARBA" id="ARBA00023136"/>
    </source>
</evidence>
<keyword evidence="6" id="KW-0807">Transducer</keyword>
<keyword evidence="4" id="KW-0552">Olfaction</keyword>
<keyword evidence="12" id="KW-1185">Reference proteome</keyword>
<evidence type="ECO:0000256" key="3">
    <source>
        <dbReference type="ARBA" id="ARBA00022692"/>
    </source>
</evidence>
<dbReference type="InterPro" id="IPR050516">
    <property type="entry name" value="Olfactory_GPCR"/>
</dbReference>
<dbReference type="InterPro" id="IPR000276">
    <property type="entry name" value="GPCR_Rhodpsn"/>
</dbReference>